<dbReference type="RefSeq" id="WP_350376840.1">
    <property type="nucleotide sequence ID" value="NZ_JBELQD010000018.1"/>
</dbReference>
<organism evidence="1 2">
    <name type="scientific">Methylobacterium brachiatum</name>
    <dbReference type="NCBI Taxonomy" id="269660"/>
    <lineage>
        <taxon>Bacteria</taxon>
        <taxon>Pseudomonadati</taxon>
        <taxon>Pseudomonadota</taxon>
        <taxon>Alphaproteobacteria</taxon>
        <taxon>Hyphomicrobiales</taxon>
        <taxon>Methylobacteriaceae</taxon>
        <taxon>Methylobacterium</taxon>
    </lineage>
</organism>
<proteinExistence type="predicted"/>
<keyword evidence="2" id="KW-1185">Reference proteome</keyword>
<reference evidence="1" key="1">
    <citation type="submission" date="2024-06" db="EMBL/GenBank/DDBJ databases">
        <authorList>
            <person name="Campbell A.G."/>
        </authorList>
    </citation>
    <scope>NUCLEOTIDE SEQUENCE</scope>
    <source>
        <strain evidence="1">EM17</strain>
    </source>
</reference>
<name>A0ABV1R4X2_9HYPH</name>
<evidence type="ECO:0000313" key="2">
    <source>
        <dbReference type="Proteomes" id="UP001432995"/>
    </source>
</evidence>
<sequence length="529" mass="59524">MLEPIDWHSDCDQEIERANALWNRLVDIHELYVSKYYDLILTDDDLIFAKSVYERLVRDNAALSIVLNAKKHLAVTQKEVSKRMAAELRALELARREAVKVARQNSGLWWGNYNPLVRAFENARSAAVRSGHTMRRRTSGGNSRITNTLQGGADVEHLFDGSLSQVMIRPPSGLAWSAESRGERRRLQRTRLTATVFVQSGERRSVTWPMVMHRPIPDDCRVKEVIITRRRVGERWKWAASFICTRTAEHTAPIPIGAKAIAVDIGWRRVPEGLRVATVASADGLPRFVVLQRDLIDSFAFVDELREHVQTSARVGLELLQATDATLFEQPYQDLLIALQQRQDGRFAALREFSRGPFFTAQSRDVIGAEITAWRMGYTKLVTWLSNHQRKVVARRDHQYQNAAIEILRGASTIIINDVKFGEIGRRSPPGDDGGFFPKRVNYYRVVAAPSEFVRCLKLQAAKRGIPFAKAEAPSPVGCPECGSTARRSRADAMPQICEACGTSFDQDVATCQSLLAQGGRQSSSKRRE</sequence>
<accession>A0ABV1R4X2</accession>
<dbReference type="EMBL" id="JBELQD010000018">
    <property type="protein sequence ID" value="MER2289866.1"/>
    <property type="molecule type" value="Genomic_DNA"/>
</dbReference>
<evidence type="ECO:0000313" key="1">
    <source>
        <dbReference type="EMBL" id="MER2289866.1"/>
    </source>
</evidence>
<comment type="caution">
    <text evidence="1">The sequence shown here is derived from an EMBL/GenBank/DDBJ whole genome shotgun (WGS) entry which is preliminary data.</text>
</comment>
<evidence type="ECO:0008006" key="3">
    <source>
        <dbReference type="Google" id="ProtNLM"/>
    </source>
</evidence>
<dbReference type="Proteomes" id="UP001432995">
    <property type="component" value="Unassembled WGS sequence"/>
</dbReference>
<protein>
    <recommendedName>
        <fullName evidence="3">Transposase</fullName>
    </recommendedName>
</protein>
<gene>
    <name evidence="1" type="ORF">ABS770_16485</name>
</gene>